<feature type="transmembrane region" description="Helical" evidence="8">
    <location>
        <begin position="62"/>
        <end position="82"/>
    </location>
</feature>
<evidence type="ECO:0000313" key="10">
    <source>
        <dbReference type="Proteomes" id="UP000198552"/>
    </source>
</evidence>
<feature type="transmembrane region" description="Helical" evidence="8">
    <location>
        <begin position="251"/>
        <end position="268"/>
    </location>
</feature>
<dbReference type="Proteomes" id="UP000198552">
    <property type="component" value="Unassembled WGS sequence"/>
</dbReference>
<feature type="transmembrane region" description="Helical" evidence="8">
    <location>
        <begin position="37"/>
        <end position="56"/>
    </location>
</feature>
<evidence type="ECO:0000256" key="2">
    <source>
        <dbReference type="ARBA" id="ARBA00010145"/>
    </source>
</evidence>
<name>A0A1G9R8J4_9BURK</name>
<evidence type="ECO:0000256" key="6">
    <source>
        <dbReference type="ARBA" id="ARBA00022989"/>
    </source>
</evidence>
<dbReference type="Gene3D" id="1.20.1530.20">
    <property type="match status" value="1"/>
</dbReference>
<feature type="transmembrane region" description="Helical" evidence="8">
    <location>
        <begin position="6"/>
        <end position="25"/>
    </location>
</feature>
<organism evidence="9 10">
    <name type="scientific">Oryzisolibacter propanilivorax</name>
    <dbReference type="NCBI Taxonomy" id="1527607"/>
    <lineage>
        <taxon>Bacteria</taxon>
        <taxon>Pseudomonadati</taxon>
        <taxon>Pseudomonadota</taxon>
        <taxon>Betaproteobacteria</taxon>
        <taxon>Burkholderiales</taxon>
        <taxon>Comamonadaceae</taxon>
        <taxon>Oryzisolibacter</taxon>
    </lineage>
</organism>
<evidence type="ECO:0000256" key="5">
    <source>
        <dbReference type="ARBA" id="ARBA00022692"/>
    </source>
</evidence>
<dbReference type="GO" id="GO:0005886">
    <property type="term" value="C:plasma membrane"/>
    <property type="evidence" value="ECO:0007669"/>
    <property type="project" value="UniProtKB-SubCell"/>
</dbReference>
<dbReference type="InterPro" id="IPR038770">
    <property type="entry name" value="Na+/solute_symporter_sf"/>
</dbReference>
<accession>A0A1G9R8J4</accession>
<feature type="transmembrane region" description="Helical" evidence="8">
    <location>
        <begin position="192"/>
        <end position="212"/>
    </location>
</feature>
<keyword evidence="5 8" id="KW-0812">Transmembrane</keyword>
<dbReference type="PANTHER" id="PTHR36838:SF4">
    <property type="entry name" value="AUXIN EFFLUX CARRIER FAMILY PROTEIN"/>
    <property type="match status" value="1"/>
</dbReference>
<sequence>MTYAQLLAPDFLLILCGYLVCRYTPLNRSVWQPVEGLVYYLLFPVLLFQSIVKSPIDVGEAAGLVGAGVGTTLCGVALAYSLPHLPWLGPRIDRRDHAAAAQVAFRFNSFIVLALAERLGGAPGLLMLAVLIGVCVPLVNVAAVWPMARGGELGFARELLRNPLIIATATGLAANLLGLRIPAWLEPAVGRIGAASLALGLMAAGAGMQFGLLAHGKLLSASVLCIRHVAMPLIAWAFARALRLDGVQTSVLMAFCGVSTASSCYVLATRMGHNGAYVAGLVTLSTVLGVASLTFALGVLR</sequence>
<evidence type="ECO:0000256" key="1">
    <source>
        <dbReference type="ARBA" id="ARBA00004651"/>
    </source>
</evidence>
<protein>
    <recommendedName>
        <fullName evidence="11">Transporter</fullName>
    </recommendedName>
</protein>
<keyword evidence="10" id="KW-1185">Reference proteome</keyword>
<dbReference type="GO" id="GO:0055085">
    <property type="term" value="P:transmembrane transport"/>
    <property type="evidence" value="ECO:0007669"/>
    <property type="project" value="InterPro"/>
</dbReference>
<comment type="subcellular location">
    <subcellularLocation>
        <location evidence="1">Cell membrane</location>
        <topology evidence="1">Multi-pass membrane protein</topology>
    </subcellularLocation>
</comment>
<evidence type="ECO:0000256" key="7">
    <source>
        <dbReference type="ARBA" id="ARBA00023136"/>
    </source>
</evidence>
<dbReference type="STRING" id="1527607.SAMN05428957_103102"/>
<feature type="transmembrane region" description="Helical" evidence="8">
    <location>
        <begin position="274"/>
        <end position="300"/>
    </location>
</feature>
<evidence type="ECO:0000313" key="9">
    <source>
        <dbReference type="EMBL" id="SDM19553.1"/>
    </source>
</evidence>
<dbReference type="InterPro" id="IPR004776">
    <property type="entry name" value="Mem_transp_PIN-like"/>
</dbReference>
<reference evidence="10" key="1">
    <citation type="submission" date="2016-10" db="EMBL/GenBank/DDBJ databases">
        <authorList>
            <person name="Varghese N."/>
            <person name="Submissions S."/>
        </authorList>
    </citation>
    <scope>NUCLEOTIDE SEQUENCE [LARGE SCALE GENOMIC DNA]</scope>
    <source>
        <strain evidence="10">EPL6</strain>
    </source>
</reference>
<feature type="transmembrane region" description="Helical" evidence="8">
    <location>
        <begin position="165"/>
        <end position="185"/>
    </location>
</feature>
<keyword evidence="7 8" id="KW-0472">Membrane</keyword>
<dbReference type="PANTHER" id="PTHR36838">
    <property type="entry name" value="AUXIN EFFLUX CARRIER FAMILY PROTEIN"/>
    <property type="match status" value="1"/>
</dbReference>
<feature type="transmembrane region" description="Helical" evidence="8">
    <location>
        <begin position="125"/>
        <end position="145"/>
    </location>
</feature>
<keyword evidence="3" id="KW-0813">Transport</keyword>
<dbReference type="EMBL" id="FNHP01000003">
    <property type="protein sequence ID" value="SDM19553.1"/>
    <property type="molecule type" value="Genomic_DNA"/>
</dbReference>
<evidence type="ECO:0008006" key="11">
    <source>
        <dbReference type="Google" id="ProtNLM"/>
    </source>
</evidence>
<evidence type="ECO:0000256" key="3">
    <source>
        <dbReference type="ARBA" id="ARBA00022448"/>
    </source>
</evidence>
<dbReference type="Pfam" id="PF03547">
    <property type="entry name" value="Mem_trans"/>
    <property type="match status" value="1"/>
</dbReference>
<keyword evidence="6 8" id="KW-1133">Transmembrane helix</keyword>
<evidence type="ECO:0000256" key="8">
    <source>
        <dbReference type="SAM" id="Phobius"/>
    </source>
</evidence>
<comment type="similarity">
    <text evidence="2">Belongs to the auxin efflux carrier (TC 2.A.69) family.</text>
</comment>
<dbReference type="AlphaFoldDB" id="A0A1G9R8J4"/>
<proteinExistence type="inferred from homology"/>
<keyword evidence="4" id="KW-1003">Cell membrane</keyword>
<evidence type="ECO:0000256" key="4">
    <source>
        <dbReference type="ARBA" id="ARBA00022475"/>
    </source>
</evidence>
<dbReference type="RefSeq" id="WP_091567820.1">
    <property type="nucleotide sequence ID" value="NZ_FNHP01000003.1"/>
</dbReference>
<gene>
    <name evidence="9" type="ORF">SAMN05428957_103102</name>
</gene>
<dbReference type="OrthoDB" id="9805563at2"/>